<organism evidence="1 2">
    <name type="scientific">Boeremia exigua</name>
    <dbReference type="NCBI Taxonomy" id="749465"/>
    <lineage>
        <taxon>Eukaryota</taxon>
        <taxon>Fungi</taxon>
        <taxon>Dikarya</taxon>
        <taxon>Ascomycota</taxon>
        <taxon>Pezizomycotina</taxon>
        <taxon>Dothideomycetes</taxon>
        <taxon>Pleosporomycetidae</taxon>
        <taxon>Pleosporales</taxon>
        <taxon>Pleosporineae</taxon>
        <taxon>Didymellaceae</taxon>
        <taxon>Boeremia</taxon>
    </lineage>
</organism>
<name>A0ACC2IKW2_9PLEO</name>
<proteinExistence type="predicted"/>
<gene>
    <name evidence="1" type="ORF">OPT61_g2613</name>
</gene>
<keyword evidence="2" id="KW-1185">Reference proteome</keyword>
<accession>A0ACC2IKW2</accession>
<protein>
    <submittedName>
        <fullName evidence="1">Uncharacterized protein</fullName>
    </submittedName>
</protein>
<reference evidence="1" key="1">
    <citation type="submission" date="2022-11" db="EMBL/GenBank/DDBJ databases">
        <title>Genome Sequence of Boeremia exigua.</title>
        <authorList>
            <person name="Buettner E."/>
        </authorList>
    </citation>
    <scope>NUCLEOTIDE SEQUENCE</scope>
    <source>
        <strain evidence="1">CU02</strain>
    </source>
</reference>
<evidence type="ECO:0000313" key="1">
    <source>
        <dbReference type="EMBL" id="KAJ8115836.1"/>
    </source>
</evidence>
<dbReference type="EMBL" id="JAPHNI010000120">
    <property type="protein sequence ID" value="KAJ8115836.1"/>
    <property type="molecule type" value="Genomic_DNA"/>
</dbReference>
<comment type="caution">
    <text evidence="1">The sequence shown here is derived from an EMBL/GenBank/DDBJ whole genome shotgun (WGS) entry which is preliminary data.</text>
</comment>
<sequence length="209" mass="23283">MISQHTPLLFSPHFCEDLSACPPVDIPPPTQTHSSIELSPNAQKLYDFILKRYKHDAPSTPGLEVKIEFKEWDLIQEKASEQSPDIYDFFLWKAGWEWDAPRKGERLGVLRIMGRESALHASFGATLQGDLLMVAERAFAGFGSPAKDAAGKLKTLNERGIHLQDGSIPSKPSSPSQSAVQRLRRWAEQATPSSAKSQPLRPMKPPLKK</sequence>
<dbReference type="Proteomes" id="UP001153331">
    <property type="component" value="Unassembled WGS sequence"/>
</dbReference>
<evidence type="ECO:0000313" key="2">
    <source>
        <dbReference type="Proteomes" id="UP001153331"/>
    </source>
</evidence>